<dbReference type="PROSITE" id="PS51464">
    <property type="entry name" value="SIS"/>
    <property type="match status" value="1"/>
</dbReference>
<keyword evidence="8" id="KW-1185">Reference proteome</keyword>
<dbReference type="InterPro" id="IPR036388">
    <property type="entry name" value="WH-like_DNA-bd_sf"/>
</dbReference>
<dbReference type="CDD" id="cd05013">
    <property type="entry name" value="SIS_RpiR"/>
    <property type="match status" value="1"/>
</dbReference>
<gene>
    <name evidence="7" type="ORF">CK498_24330</name>
</gene>
<dbReference type="Gene3D" id="1.10.10.10">
    <property type="entry name" value="Winged helix-like DNA-binding domain superfamily/Winged helix DNA-binding domain"/>
    <property type="match status" value="1"/>
</dbReference>
<dbReference type="GO" id="GO:1901135">
    <property type="term" value="P:carbohydrate derivative metabolic process"/>
    <property type="evidence" value="ECO:0007669"/>
    <property type="project" value="InterPro"/>
</dbReference>
<keyword evidence="2" id="KW-0238">DNA-binding</keyword>
<evidence type="ECO:0000313" key="8">
    <source>
        <dbReference type="Proteomes" id="UP000217771"/>
    </source>
</evidence>
<feature type="domain" description="SIS" evidence="6">
    <location>
        <begin position="148"/>
        <end position="288"/>
    </location>
</feature>
<dbReference type="InterPro" id="IPR046348">
    <property type="entry name" value="SIS_dom_sf"/>
</dbReference>
<evidence type="ECO:0000259" key="6">
    <source>
        <dbReference type="PROSITE" id="PS51464"/>
    </source>
</evidence>
<organism evidence="7 8">
    <name type="scientific">Halomonas salipaludis</name>
    <dbReference type="NCBI Taxonomy" id="2032625"/>
    <lineage>
        <taxon>Bacteria</taxon>
        <taxon>Pseudomonadati</taxon>
        <taxon>Pseudomonadota</taxon>
        <taxon>Gammaproteobacteria</taxon>
        <taxon>Oceanospirillales</taxon>
        <taxon>Halomonadaceae</taxon>
        <taxon>Halomonas</taxon>
    </lineage>
</organism>
<proteinExistence type="predicted"/>
<evidence type="ECO:0000259" key="5">
    <source>
        <dbReference type="PROSITE" id="PS51071"/>
    </source>
</evidence>
<dbReference type="InterPro" id="IPR001347">
    <property type="entry name" value="SIS_dom"/>
</dbReference>
<accession>A0A2A2ENZ9</accession>
<evidence type="ECO:0000256" key="2">
    <source>
        <dbReference type="ARBA" id="ARBA00023125"/>
    </source>
</evidence>
<dbReference type="EMBL" id="NSKB01000015">
    <property type="protein sequence ID" value="PAU74109.1"/>
    <property type="molecule type" value="Genomic_DNA"/>
</dbReference>
<name>A0A2A2ENZ9_9GAMM</name>
<dbReference type="InterPro" id="IPR047640">
    <property type="entry name" value="RpiR-like"/>
</dbReference>
<dbReference type="Pfam" id="PF01418">
    <property type="entry name" value="HTH_6"/>
    <property type="match status" value="1"/>
</dbReference>
<dbReference type="PANTHER" id="PTHR30514">
    <property type="entry name" value="GLUCOKINASE"/>
    <property type="match status" value="1"/>
</dbReference>
<feature type="region of interest" description="Disordered" evidence="4">
    <location>
        <begin position="291"/>
        <end position="316"/>
    </location>
</feature>
<dbReference type="OrthoDB" id="9814005at2"/>
<comment type="caution">
    <text evidence="7">The sequence shown here is derived from an EMBL/GenBank/DDBJ whole genome shotgun (WGS) entry which is preliminary data.</text>
</comment>
<dbReference type="AlphaFoldDB" id="A0A2A2ENZ9"/>
<dbReference type="GO" id="GO:0003677">
    <property type="term" value="F:DNA binding"/>
    <property type="evidence" value="ECO:0007669"/>
    <property type="project" value="UniProtKB-KW"/>
</dbReference>
<evidence type="ECO:0000256" key="3">
    <source>
        <dbReference type="ARBA" id="ARBA00023163"/>
    </source>
</evidence>
<dbReference type="InterPro" id="IPR009057">
    <property type="entry name" value="Homeodomain-like_sf"/>
</dbReference>
<dbReference type="Gene3D" id="3.40.50.10490">
    <property type="entry name" value="Glucose-6-phosphate isomerase like protein, domain 1"/>
    <property type="match status" value="1"/>
</dbReference>
<dbReference type="RefSeq" id="WP_095623438.1">
    <property type="nucleotide sequence ID" value="NZ_NSKB01000015.1"/>
</dbReference>
<keyword evidence="3" id="KW-0804">Transcription</keyword>
<evidence type="ECO:0000256" key="1">
    <source>
        <dbReference type="ARBA" id="ARBA00023015"/>
    </source>
</evidence>
<reference evidence="7 8" key="1">
    <citation type="submission" date="2017-08" db="EMBL/GenBank/DDBJ databases">
        <title>Halomonas alkalisoli sp. nov., isolated from saline alkaline soil.</title>
        <authorList>
            <person name="Wang D."/>
            <person name="Zhang G."/>
        </authorList>
    </citation>
    <scope>NUCLEOTIDE SEQUENCE [LARGE SCALE GENOMIC DNA]</scope>
    <source>
        <strain evidence="7 8">WRN001</strain>
    </source>
</reference>
<dbReference type="GO" id="GO:0003700">
    <property type="term" value="F:DNA-binding transcription factor activity"/>
    <property type="evidence" value="ECO:0007669"/>
    <property type="project" value="InterPro"/>
</dbReference>
<keyword evidence="1" id="KW-0805">Transcription regulation</keyword>
<sequence>MSQKSSSSSNPLSPPENYERIVNEITNQYENLSERYKQVARYVTQNPNIVAMESVNSVAAKCSVHPSVLVRFAQNFGYSGFKQMQTVFQSRLATAAPGYEERVKALGTDIRKSREHGIVGFMHDLVVRDIATLQELLNSVAAESLEQAAMLLKDADTIYISGQLRSEPIAIFLRYLLTMLKQRVVLLDSAGGLAPEMARTIGADDVLVAIAFRHYAKEVINIADIANDAGASVVGITDSQLSPLAKGSTVLFTIPEEEYTFSRSLAAPMCLSQSIAIALASILQPDEEAPQIATVTGNERKRTRRTRGGKANGQQK</sequence>
<evidence type="ECO:0000313" key="7">
    <source>
        <dbReference type="EMBL" id="PAU74109.1"/>
    </source>
</evidence>
<dbReference type="InterPro" id="IPR035472">
    <property type="entry name" value="RpiR-like_SIS"/>
</dbReference>
<dbReference type="SUPFAM" id="SSF46689">
    <property type="entry name" value="Homeodomain-like"/>
    <property type="match status" value="1"/>
</dbReference>
<evidence type="ECO:0000256" key="4">
    <source>
        <dbReference type="SAM" id="MobiDB-lite"/>
    </source>
</evidence>
<dbReference type="Proteomes" id="UP000217771">
    <property type="component" value="Unassembled WGS sequence"/>
</dbReference>
<dbReference type="SUPFAM" id="SSF53697">
    <property type="entry name" value="SIS domain"/>
    <property type="match status" value="1"/>
</dbReference>
<dbReference type="PANTHER" id="PTHR30514:SF20">
    <property type="entry name" value="TRANSCRIPTIONAL REGULATOR"/>
    <property type="match status" value="1"/>
</dbReference>
<dbReference type="Pfam" id="PF01380">
    <property type="entry name" value="SIS"/>
    <property type="match status" value="1"/>
</dbReference>
<dbReference type="PROSITE" id="PS51071">
    <property type="entry name" value="HTH_RPIR"/>
    <property type="match status" value="1"/>
</dbReference>
<protein>
    <submittedName>
        <fullName evidence="7">Transcriptional regulator</fullName>
    </submittedName>
</protein>
<dbReference type="GO" id="GO:0097367">
    <property type="term" value="F:carbohydrate derivative binding"/>
    <property type="evidence" value="ECO:0007669"/>
    <property type="project" value="InterPro"/>
</dbReference>
<dbReference type="InterPro" id="IPR000281">
    <property type="entry name" value="HTH_RpiR"/>
</dbReference>
<feature type="domain" description="HTH rpiR-type" evidence="5">
    <location>
        <begin position="19"/>
        <end position="95"/>
    </location>
</feature>